<organism evidence="14 15">
    <name type="scientific">Niastella populi</name>
    <dbReference type="NCBI Taxonomy" id="550983"/>
    <lineage>
        <taxon>Bacteria</taxon>
        <taxon>Pseudomonadati</taxon>
        <taxon>Bacteroidota</taxon>
        <taxon>Chitinophagia</taxon>
        <taxon>Chitinophagales</taxon>
        <taxon>Chitinophagaceae</taxon>
        <taxon>Niastella</taxon>
    </lineage>
</organism>
<reference evidence="15" key="1">
    <citation type="submission" date="2016-04" db="EMBL/GenBank/DDBJ databases">
        <authorList>
            <person name="Chen L."/>
            <person name="Zhuang W."/>
            <person name="Wang G."/>
        </authorList>
    </citation>
    <scope>NUCLEOTIDE SEQUENCE [LARGE SCALE GENOMIC DNA]</scope>
    <source>
        <strain evidence="15">208</strain>
    </source>
</reference>
<evidence type="ECO:0000313" key="15">
    <source>
        <dbReference type="Proteomes" id="UP000192276"/>
    </source>
</evidence>
<evidence type="ECO:0000256" key="6">
    <source>
        <dbReference type="ARBA" id="ARBA00022781"/>
    </source>
</evidence>
<comment type="function">
    <text evidence="11 12">Key component of the proton channel; it plays a direct role in the translocation of protons across the membrane.</text>
</comment>
<keyword evidence="9 11" id="KW-0472">Membrane</keyword>
<evidence type="ECO:0000256" key="13">
    <source>
        <dbReference type="SAM" id="SignalP"/>
    </source>
</evidence>
<keyword evidence="7 11" id="KW-1133">Transmembrane helix</keyword>
<comment type="caution">
    <text evidence="14">The sequence shown here is derived from an EMBL/GenBank/DDBJ whole genome shotgun (WGS) entry which is preliminary data.</text>
</comment>
<dbReference type="InterPro" id="IPR000568">
    <property type="entry name" value="ATP_synth_F0_asu"/>
</dbReference>
<dbReference type="SUPFAM" id="SSF81336">
    <property type="entry name" value="F1F0 ATP synthase subunit A"/>
    <property type="match status" value="1"/>
</dbReference>
<name>A0A1V9EKC9_9BACT</name>
<feature type="chain" id="PRO_5012054127" description="ATP synthase subunit a" evidence="13">
    <location>
        <begin position="28"/>
        <end position="401"/>
    </location>
</feature>
<evidence type="ECO:0000256" key="5">
    <source>
        <dbReference type="ARBA" id="ARBA00022692"/>
    </source>
</evidence>
<evidence type="ECO:0000256" key="10">
    <source>
        <dbReference type="ARBA" id="ARBA00023310"/>
    </source>
</evidence>
<sequence>MLVRSVKSLLVAVFSLSLLVSPLLLVAQPEGDNHQGGAHHEAGAEEEEKLDPAKTIIEHVSDGHEFHFFEVSKHSFSIPLPIILYSPEKGWTSFMSSKFHHGTEAHQGYVWITDHWRAHNPEIGKLKSADGKFIYPNEKIYALGADGKPDLNAKVYDFSLTRNATQVIISVILLILMMTSIAKKYKKGIGHTSAPKGFQNAVEPVITFVRDDVAKANLGHSYERYMPLLLTIFFFILINNLIALVPGTANVPGNIAFTAILGIISFIVILFSSNKHFWGHIFNPPVPIGVKPILIPVEIMGIFTKPFALIIRLFANMISGHVIILAFICLIFIFGAMNKALAFGTSPFFIAMAVFIYVIEVLVAFLQAYIFCNLTAVFIGQAFEGGHDHDDVPGHGDPVVV</sequence>
<dbReference type="EMBL" id="LWBP01000243">
    <property type="protein sequence ID" value="OQP46603.1"/>
    <property type="molecule type" value="Genomic_DNA"/>
</dbReference>
<keyword evidence="3 11" id="KW-0813">Transport</keyword>
<keyword evidence="4 11" id="KW-0138">CF(0)</keyword>
<evidence type="ECO:0000256" key="3">
    <source>
        <dbReference type="ARBA" id="ARBA00022448"/>
    </source>
</evidence>
<dbReference type="Gene3D" id="1.20.120.220">
    <property type="entry name" value="ATP synthase, F0 complex, subunit A"/>
    <property type="match status" value="1"/>
</dbReference>
<dbReference type="PRINTS" id="PR00123">
    <property type="entry name" value="ATPASEA"/>
</dbReference>
<feature type="transmembrane region" description="Helical" evidence="11">
    <location>
        <begin position="348"/>
        <end position="371"/>
    </location>
</feature>
<protein>
    <recommendedName>
        <fullName evidence="11 12">ATP synthase subunit a</fullName>
    </recommendedName>
    <alternativeName>
        <fullName evidence="11">ATP synthase F0 sector subunit a</fullName>
    </alternativeName>
    <alternativeName>
        <fullName evidence="11">F-ATPase subunit 6</fullName>
    </alternativeName>
</protein>
<dbReference type="Pfam" id="PF00119">
    <property type="entry name" value="ATP-synt_A"/>
    <property type="match status" value="1"/>
</dbReference>
<evidence type="ECO:0000256" key="4">
    <source>
        <dbReference type="ARBA" id="ARBA00022547"/>
    </source>
</evidence>
<dbReference type="GO" id="GO:0005886">
    <property type="term" value="C:plasma membrane"/>
    <property type="evidence" value="ECO:0007669"/>
    <property type="project" value="UniProtKB-SubCell"/>
</dbReference>
<accession>A0A1V9EKC9</accession>
<dbReference type="NCBIfam" id="TIGR01131">
    <property type="entry name" value="ATP_synt_6_or_A"/>
    <property type="match status" value="1"/>
</dbReference>
<dbReference type="PANTHER" id="PTHR11410">
    <property type="entry name" value="ATP SYNTHASE SUBUNIT A"/>
    <property type="match status" value="1"/>
</dbReference>
<keyword evidence="15" id="KW-1185">Reference proteome</keyword>
<keyword evidence="5 11" id="KW-0812">Transmembrane</keyword>
<dbReference type="STRING" id="550983.A4R26_07705"/>
<comment type="similarity">
    <text evidence="2 11 12">Belongs to the ATPase A chain family.</text>
</comment>
<dbReference type="GO" id="GO:0045259">
    <property type="term" value="C:proton-transporting ATP synthase complex"/>
    <property type="evidence" value="ECO:0007669"/>
    <property type="project" value="UniProtKB-KW"/>
</dbReference>
<feature type="transmembrane region" description="Helical" evidence="11">
    <location>
        <begin position="164"/>
        <end position="182"/>
    </location>
</feature>
<evidence type="ECO:0000256" key="11">
    <source>
        <dbReference type="HAMAP-Rule" id="MF_01393"/>
    </source>
</evidence>
<proteinExistence type="inferred from homology"/>
<feature type="signal peptide" evidence="13">
    <location>
        <begin position="1"/>
        <end position="27"/>
    </location>
</feature>
<evidence type="ECO:0000256" key="9">
    <source>
        <dbReference type="ARBA" id="ARBA00023136"/>
    </source>
</evidence>
<dbReference type="RefSeq" id="WP_081170630.1">
    <property type="nucleotide sequence ID" value="NZ_LWBP01000243.1"/>
</dbReference>
<dbReference type="CDD" id="cd00310">
    <property type="entry name" value="ATP-synt_Fo_a_6"/>
    <property type="match status" value="1"/>
</dbReference>
<dbReference type="InterPro" id="IPR035908">
    <property type="entry name" value="F0_ATP_A_sf"/>
</dbReference>
<feature type="transmembrane region" description="Helical" evidence="11">
    <location>
        <begin position="317"/>
        <end position="336"/>
    </location>
</feature>
<feature type="transmembrane region" description="Helical" evidence="11">
    <location>
        <begin position="225"/>
        <end position="245"/>
    </location>
</feature>
<keyword evidence="6 11" id="KW-0375">Hydrogen ion transport</keyword>
<keyword evidence="11" id="KW-1003">Cell membrane</keyword>
<evidence type="ECO:0000313" key="14">
    <source>
        <dbReference type="EMBL" id="OQP46603.1"/>
    </source>
</evidence>
<gene>
    <name evidence="11" type="primary">atpB</name>
    <name evidence="14" type="ORF">A4R26_07705</name>
</gene>
<dbReference type="GO" id="GO:0046933">
    <property type="term" value="F:proton-transporting ATP synthase activity, rotational mechanism"/>
    <property type="evidence" value="ECO:0007669"/>
    <property type="project" value="UniProtKB-UniRule"/>
</dbReference>
<evidence type="ECO:0000256" key="7">
    <source>
        <dbReference type="ARBA" id="ARBA00022989"/>
    </source>
</evidence>
<evidence type="ECO:0000256" key="2">
    <source>
        <dbReference type="ARBA" id="ARBA00006810"/>
    </source>
</evidence>
<comment type="subcellular location">
    <subcellularLocation>
        <location evidence="11 12">Cell membrane</location>
        <topology evidence="11 12">Multi-pass membrane protein</topology>
    </subcellularLocation>
    <subcellularLocation>
        <location evidence="1">Membrane</location>
        <topology evidence="1">Multi-pass membrane protein</topology>
    </subcellularLocation>
</comment>
<keyword evidence="8 11" id="KW-0406">Ion transport</keyword>
<dbReference type="PANTHER" id="PTHR11410:SF0">
    <property type="entry name" value="ATP SYNTHASE SUBUNIT A"/>
    <property type="match status" value="1"/>
</dbReference>
<evidence type="ECO:0000256" key="12">
    <source>
        <dbReference type="RuleBase" id="RU000483"/>
    </source>
</evidence>
<feature type="transmembrane region" description="Helical" evidence="11">
    <location>
        <begin position="251"/>
        <end position="272"/>
    </location>
</feature>
<evidence type="ECO:0000256" key="1">
    <source>
        <dbReference type="ARBA" id="ARBA00004141"/>
    </source>
</evidence>
<dbReference type="InterPro" id="IPR045083">
    <property type="entry name" value="ATP_synth_F0_asu_bact/mt"/>
</dbReference>
<dbReference type="OrthoDB" id="9809130at2"/>
<dbReference type="AlphaFoldDB" id="A0A1V9EKC9"/>
<dbReference type="HAMAP" id="MF_01393">
    <property type="entry name" value="ATP_synth_a_bact"/>
    <property type="match status" value="1"/>
</dbReference>
<keyword evidence="10 11" id="KW-0066">ATP synthesis</keyword>
<evidence type="ECO:0000256" key="8">
    <source>
        <dbReference type="ARBA" id="ARBA00023065"/>
    </source>
</evidence>
<keyword evidence="13" id="KW-0732">Signal</keyword>
<dbReference type="Proteomes" id="UP000192276">
    <property type="component" value="Unassembled WGS sequence"/>
</dbReference>
<feature type="transmembrane region" description="Helical" evidence="11">
    <location>
        <begin position="293"/>
        <end position="311"/>
    </location>
</feature>